<gene>
    <name evidence="2" type="ORF">Heshes_26440</name>
</gene>
<organism evidence="2 3">
    <name type="scientific">Alicyclobacillus hesperidum</name>
    <dbReference type="NCBI Taxonomy" id="89784"/>
    <lineage>
        <taxon>Bacteria</taxon>
        <taxon>Bacillati</taxon>
        <taxon>Bacillota</taxon>
        <taxon>Bacilli</taxon>
        <taxon>Bacillales</taxon>
        <taxon>Alicyclobacillaceae</taxon>
        <taxon>Alicyclobacillus</taxon>
    </lineage>
</organism>
<dbReference type="AlphaFoldDB" id="A0AA37U745"/>
<evidence type="ECO:0000313" key="3">
    <source>
        <dbReference type="Proteomes" id="UP001157137"/>
    </source>
</evidence>
<feature type="transmembrane region" description="Helical" evidence="1">
    <location>
        <begin position="80"/>
        <end position="103"/>
    </location>
</feature>
<feature type="transmembrane region" description="Helical" evidence="1">
    <location>
        <begin position="20"/>
        <end position="40"/>
    </location>
</feature>
<feature type="transmembrane region" description="Helical" evidence="1">
    <location>
        <begin position="52"/>
        <end position="74"/>
    </location>
</feature>
<comment type="caution">
    <text evidence="2">The sequence shown here is derived from an EMBL/GenBank/DDBJ whole genome shotgun (WGS) entry which is preliminary data.</text>
</comment>
<dbReference type="SUPFAM" id="SSF103473">
    <property type="entry name" value="MFS general substrate transporter"/>
    <property type="match status" value="1"/>
</dbReference>
<proteinExistence type="predicted"/>
<keyword evidence="1" id="KW-0812">Transmembrane</keyword>
<dbReference type="Gene3D" id="1.20.1250.20">
    <property type="entry name" value="MFS general substrate transporter like domains"/>
    <property type="match status" value="1"/>
</dbReference>
<dbReference type="Proteomes" id="UP001157137">
    <property type="component" value="Unassembled WGS sequence"/>
</dbReference>
<name>A0AA37U745_9BACL</name>
<reference evidence="2" key="1">
    <citation type="submission" date="2023-02" db="EMBL/GenBank/DDBJ databases">
        <title>Proposal of a novel subspecies: Alicyclobacillus hesperidum subspecies aegle.</title>
        <authorList>
            <person name="Goto K."/>
            <person name="Fujii T."/>
            <person name="Yasui K."/>
            <person name="Mochida K."/>
            <person name="Kato-Tanaka Y."/>
            <person name="Morohoshi S."/>
            <person name="An S.Y."/>
            <person name="Kasai H."/>
            <person name="Yokota A."/>
        </authorList>
    </citation>
    <scope>NUCLEOTIDE SEQUENCE</scope>
    <source>
        <strain evidence="2">DSM 12766</strain>
    </source>
</reference>
<keyword evidence="1" id="KW-0472">Membrane</keyword>
<dbReference type="EMBL" id="BSRA01000021">
    <property type="protein sequence ID" value="GLV14959.1"/>
    <property type="molecule type" value="Genomic_DNA"/>
</dbReference>
<dbReference type="InterPro" id="IPR036259">
    <property type="entry name" value="MFS_trans_sf"/>
</dbReference>
<keyword evidence="1" id="KW-1133">Transmembrane helix</keyword>
<accession>A0AA37U745</accession>
<evidence type="ECO:0008006" key="4">
    <source>
        <dbReference type="Google" id="ProtNLM"/>
    </source>
</evidence>
<protein>
    <recommendedName>
        <fullName evidence="4">Major Facilitator Superfamily protein</fullName>
    </recommendedName>
</protein>
<evidence type="ECO:0000313" key="2">
    <source>
        <dbReference type="EMBL" id="GLV14959.1"/>
    </source>
</evidence>
<evidence type="ECO:0000256" key="1">
    <source>
        <dbReference type="SAM" id="Phobius"/>
    </source>
</evidence>
<sequence>MMGVAMAGIGFVHVSWGGIALMGVMGIAVSVVNIPFITYIQTIVPSDKLGRTMSLLTLMSVGLVTVSYTASWFVLQQHQISAQGLLLGCGIAVAVLFGALYLFRDFRQVESHPLWKVKTSESMGNVAL</sequence>